<keyword evidence="4" id="KW-1185">Reference proteome</keyword>
<sequence length="159" mass="17196">MRRRGSATGRATGATPSPAEAASSPARTIGRIALGAILIFAGISHLTFAREEFQAQVPGWFPLDEDLVVVGSGLVEITLGGSLLLARGRRRIQVGWIVAAFFVIIFPGNIAQYLERTDGFGLDTDAKRLARLPGQVGLVLLALWSTGAWRAWREGRRRD</sequence>
<organism evidence="3 4">
    <name type="scientific">Serinibacter arcticus</name>
    <dbReference type="NCBI Taxonomy" id="1655435"/>
    <lineage>
        <taxon>Bacteria</taxon>
        <taxon>Bacillati</taxon>
        <taxon>Actinomycetota</taxon>
        <taxon>Actinomycetes</taxon>
        <taxon>Micrococcales</taxon>
        <taxon>Beutenbergiaceae</taxon>
        <taxon>Serinibacter</taxon>
    </lineage>
</organism>
<dbReference type="EMBL" id="RHPJ01000001">
    <property type="protein sequence ID" value="TGO06130.1"/>
    <property type="molecule type" value="Genomic_DNA"/>
</dbReference>
<keyword evidence="2" id="KW-0812">Transmembrane</keyword>
<feature type="transmembrane region" description="Helical" evidence="2">
    <location>
        <begin position="29"/>
        <end position="48"/>
    </location>
</feature>
<feature type="transmembrane region" description="Helical" evidence="2">
    <location>
        <begin position="68"/>
        <end position="86"/>
    </location>
</feature>
<evidence type="ECO:0000313" key="4">
    <source>
        <dbReference type="Proteomes" id="UP000297318"/>
    </source>
</evidence>
<evidence type="ECO:0000256" key="2">
    <source>
        <dbReference type="SAM" id="Phobius"/>
    </source>
</evidence>
<keyword evidence="2" id="KW-1133">Transmembrane helix</keyword>
<evidence type="ECO:0000256" key="1">
    <source>
        <dbReference type="SAM" id="MobiDB-lite"/>
    </source>
</evidence>
<accession>A0A4Z1E4C5</accession>
<comment type="caution">
    <text evidence="3">The sequence shown here is derived from an EMBL/GenBank/DDBJ whole genome shotgun (WGS) entry which is preliminary data.</text>
</comment>
<dbReference type="PANTHER" id="PTHR36974">
    <property type="entry name" value="MEMBRANE PROTEIN-RELATED"/>
    <property type="match status" value="1"/>
</dbReference>
<reference evidence="3 4" key="1">
    <citation type="submission" date="2018-11" db="EMBL/GenBank/DDBJ databases">
        <title>Complete genome sequencing of the Actinobacteria Serinibacter sp. K3-2.</title>
        <authorList>
            <person name="Rakitin A.L."/>
            <person name="Beletsky A.V."/>
            <person name="Mardanov A.V."/>
            <person name="Ravin N.V."/>
            <person name="Gromova A.S."/>
            <person name="Filippova S.N."/>
            <person name="Gal'Chenko V.F."/>
        </authorList>
    </citation>
    <scope>NUCLEOTIDE SEQUENCE [LARGE SCALE GENOMIC DNA]</scope>
    <source>
        <strain evidence="3 4">K3-2</strain>
    </source>
</reference>
<dbReference type="Proteomes" id="UP000297318">
    <property type="component" value="Unassembled WGS sequence"/>
</dbReference>
<protein>
    <submittedName>
        <fullName evidence="3">Putative membrane protein</fullName>
    </submittedName>
</protein>
<evidence type="ECO:0000313" key="3">
    <source>
        <dbReference type="EMBL" id="TGO06130.1"/>
    </source>
</evidence>
<dbReference type="AlphaFoldDB" id="A0A4Z1E4C5"/>
<dbReference type="PANTHER" id="PTHR36974:SF1">
    <property type="entry name" value="DOXX FAMILY MEMBRANE PROTEIN"/>
    <property type="match status" value="1"/>
</dbReference>
<keyword evidence="2" id="KW-0472">Membrane</keyword>
<proteinExistence type="predicted"/>
<name>A0A4Z1E4C5_9MICO</name>
<feature type="transmembrane region" description="Helical" evidence="2">
    <location>
        <begin position="93"/>
        <end position="114"/>
    </location>
</feature>
<feature type="region of interest" description="Disordered" evidence="1">
    <location>
        <begin position="1"/>
        <end position="23"/>
    </location>
</feature>
<gene>
    <name evidence="3" type="ORF">SERN_0322</name>
</gene>
<feature type="transmembrane region" description="Helical" evidence="2">
    <location>
        <begin position="134"/>
        <end position="152"/>
    </location>
</feature>